<evidence type="ECO:0000313" key="6">
    <source>
        <dbReference type="EMBL" id="SNY38383.1"/>
    </source>
</evidence>
<evidence type="ECO:0000259" key="4">
    <source>
        <dbReference type="Pfam" id="PF06722"/>
    </source>
</evidence>
<comment type="similarity">
    <text evidence="1">Belongs to the glycosyltransferase 28 family.</text>
</comment>
<feature type="domain" description="Erythromycin biosynthesis protein CIII-like N-terminal" evidence="5">
    <location>
        <begin position="27"/>
        <end position="227"/>
    </location>
</feature>
<dbReference type="Gene3D" id="3.40.50.2000">
    <property type="entry name" value="Glycogen Phosphorylase B"/>
    <property type="match status" value="2"/>
</dbReference>
<reference evidence="6 7" key="1">
    <citation type="submission" date="2017-09" db="EMBL/GenBank/DDBJ databases">
        <authorList>
            <person name="Ehlers B."/>
            <person name="Leendertz F.H."/>
        </authorList>
    </citation>
    <scope>NUCLEOTIDE SEQUENCE [LARGE SCALE GENOMIC DNA]</scope>
    <source>
        <strain evidence="6 7">CGMCC 4.6857</strain>
    </source>
</reference>
<dbReference type="InterPro" id="IPR050426">
    <property type="entry name" value="Glycosyltransferase_28"/>
</dbReference>
<evidence type="ECO:0000259" key="5">
    <source>
        <dbReference type="Pfam" id="PF21036"/>
    </source>
</evidence>
<dbReference type="EMBL" id="OBDY01000005">
    <property type="protein sequence ID" value="SNY38383.1"/>
    <property type="molecule type" value="Genomic_DNA"/>
</dbReference>
<organism evidence="6 7">
    <name type="scientific">Paractinoplanes atraurantiacus</name>
    <dbReference type="NCBI Taxonomy" id="1036182"/>
    <lineage>
        <taxon>Bacteria</taxon>
        <taxon>Bacillati</taxon>
        <taxon>Actinomycetota</taxon>
        <taxon>Actinomycetes</taxon>
        <taxon>Micromonosporales</taxon>
        <taxon>Micromonosporaceae</taxon>
        <taxon>Paractinoplanes</taxon>
    </lineage>
</organism>
<dbReference type="InterPro" id="IPR002213">
    <property type="entry name" value="UDP_glucos_trans"/>
</dbReference>
<dbReference type="InterPro" id="IPR048284">
    <property type="entry name" value="EryCIII-like_N"/>
</dbReference>
<dbReference type="SUPFAM" id="SSF53756">
    <property type="entry name" value="UDP-Glycosyltransferase/glycogen phosphorylase"/>
    <property type="match status" value="1"/>
</dbReference>
<evidence type="ECO:0000256" key="1">
    <source>
        <dbReference type="ARBA" id="ARBA00006962"/>
    </source>
</evidence>
<dbReference type="Pfam" id="PF06722">
    <property type="entry name" value="EryCIII-like_C"/>
    <property type="match status" value="1"/>
</dbReference>
<dbReference type="InterPro" id="IPR010610">
    <property type="entry name" value="EryCIII-like_C"/>
</dbReference>
<keyword evidence="7" id="KW-1185">Reference proteome</keyword>
<dbReference type="PANTHER" id="PTHR48050:SF13">
    <property type="entry name" value="STEROL 3-BETA-GLUCOSYLTRANSFERASE UGT80A2"/>
    <property type="match status" value="1"/>
</dbReference>
<dbReference type="Pfam" id="PF21036">
    <property type="entry name" value="EryCIII-like_N"/>
    <property type="match status" value="1"/>
</dbReference>
<dbReference type="AlphaFoldDB" id="A0A285HS12"/>
<dbReference type="CDD" id="cd03784">
    <property type="entry name" value="GT1_Gtf-like"/>
    <property type="match status" value="1"/>
</dbReference>
<evidence type="ECO:0000256" key="2">
    <source>
        <dbReference type="ARBA" id="ARBA00022676"/>
    </source>
</evidence>
<dbReference type="GO" id="GO:0008194">
    <property type="term" value="F:UDP-glycosyltransferase activity"/>
    <property type="evidence" value="ECO:0007669"/>
    <property type="project" value="InterPro"/>
</dbReference>
<evidence type="ECO:0000313" key="7">
    <source>
        <dbReference type="Proteomes" id="UP000219612"/>
    </source>
</evidence>
<keyword evidence="3 6" id="KW-0808">Transferase</keyword>
<accession>A0A285HS12</accession>
<sequence length="390" mass="39750">MLMTMKVLFSAVPSQGHFYPLLPLARAFARRGDQVAVLSAAALAPDVAAEGFEHLQAGAAPDVLFVEAARRTGTDAAAGTSPAAVAEFFAGARLDLGGDDALALARTWQPDLIVNEMFDLLGVFVAAGLDVPLATVSTGPGAPPEFLAAIAANAAPRFESRGFAAPTELPAGRWLLETCPPGLGASQTPTKAERWTLRPEPHQGPAGAVEPVPVAVPGRPRVLVTLGSHFAAPDVVGKLLDDLTGGDDPLDVDFLATTLPGTDASAVPHKSPHATVVPFQPLSRLLEGTTAALIHGGAGTTLGSLAAGVPLVVWPQGADQPVQAAAVNHAGCGIGLAPGPVDPRALREAVRAVVTDPAYAAGAARIQQQIAAMTAPDRIAADLAEALTRH</sequence>
<dbReference type="Proteomes" id="UP000219612">
    <property type="component" value="Unassembled WGS sequence"/>
</dbReference>
<feature type="domain" description="Erythromycin biosynthesis protein CIII-like C-terminal" evidence="4">
    <location>
        <begin position="262"/>
        <end position="385"/>
    </location>
</feature>
<dbReference type="PANTHER" id="PTHR48050">
    <property type="entry name" value="STEROL 3-BETA-GLUCOSYLTRANSFERASE"/>
    <property type="match status" value="1"/>
</dbReference>
<gene>
    <name evidence="6" type="ORF">SAMN05421748_105214</name>
</gene>
<dbReference type="GO" id="GO:0017000">
    <property type="term" value="P:antibiotic biosynthetic process"/>
    <property type="evidence" value="ECO:0007669"/>
    <property type="project" value="UniProtKB-ARBA"/>
</dbReference>
<proteinExistence type="inferred from homology"/>
<protein>
    <submittedName>
        <fullName evidence="6">UDP:flavonoid glycosyltransferase YjiC, YdhE family</fullName>
    </submittedName>
</protein>
<name>A0A285HS12_9ACTN</name>
<evidence type="ECO:0000256" key="3">
    <source>
        <dbReference type="ARBA" id="ARBA00022679"/>
    </source>
</evidence>
<dbReference type="GO" id="GO:0016758">
    <property type="term" value="F:hexosyltransferase activity"/>
    <property type="evidence" value="ECO:0007669"/>
    <property type="project" value="UniProtKB-ARBA"/>
</dbReference>
<keyword evidence="2" id="KW-0328">Glycosyltransferase</keyword>